<evidence type="ECO:0000313" key="4">
    <source>
        <dbReference type="Proteomes" id="UP000028194"/>
    </source>
</evidence>
<dbReference type="GeneID" id="41598675"/>
<dbReference type="eggNOG" id="arCOG02053">
    <property type="taxonomic scope" value="Archaea"/>
</dbReference>
<reference evidence="3 4" key="1">
    <citation type="journal article" date="2014" name="PLoS ONE">
        <title>Genome Sequence of Candidatus Nitrososphaera evergladensis from Group I.1b Enriched from Everglades Soil Reveals Novel Genomic Features of the Ammonia-Oxidizing Archaea.</title>
        <authorList>
            <person name="Zhalnina K.V."/>
            <person name="Dias R."/>
            <person name="Leonard M.T."/>
            <person name="Dorr de Quadros P."/>
            <person name="Camargo F.A."/>
            <person name="Drew J.C."/>
            <person name="Farmerie W.G."/>
            <person name="Daroub S.H."/>
            <person name="Triplett E.W."/>
        </authorList>
    </citation>
    <scope>NUCLEOTIDE SEQUENCE [LARGE SCALE GENOMIC DNA]</scope>
    <source>
        <strain evidence="3 4">SR1</strain>
    </source>
</reference>
<dbReference type="AlphaFoldDB" id="A0A075MUZ1"/>
<dbReference type="PANTHER" id="PTHR46268">
    <property type="entry name" value="STRESS RESPONSE PROTEIN NHAX"/>
    <property type="match status" value="1"/>
</dbReference>
<evidence type="ECO:0000256" key="1">
    <source>
        <dbReference type="ARBA" id="ARBA00008791"/>
    </source>
</evidence>
<dbReference type="KEGG" id="nev:NTE_03005"/>
<keyword evidence="4" id="KW-1185">Reference proteome</keyword>
<dbReference type="EMBL" id="CP007174">
    <property type="protein sequence ID" value="AIF85040.1"/>
    <property type="molecule type" value="Genomic_DNA"/>
</dbReference>
<dbReference type="STRING" id="1459636.NTE_03005"/>
<protein>
    <submittedName>
        <fullName evidence="3">Universal stress protein UspA-like protein</fullName>
    </submittedName>
</protein>
<evidence type="ECO:0000313" key="3">
    <source>
        <dbReference type="EMBL" id="AIF85040.1"/>
    </source>
</evidence>
<dbReference type="OrthoDB" id="105697at2157"/>
<proteinExistence type="inferred from homology"/>
<dbReference type="PRINTS" id="PR01438">
    <property type="entry name" value="UNVRSLSTRESS"/>
</dbReference>
<dbReference type="PANTHER" id="PTHR46268:SF6">
    <property type="entry name" value="UNIVERSAL STRESS PROTEIN UP12"/>
    <property type="match status" value="1"/>
</dbReference>
<dbReference type="SUPFAM" id="SSF52402">
    <property type="entry name" value="Adenine nucleotide alpha hydrolases-like"/>
    <property type="match status" value="1"/>
</dbReference>
<dbReference type="InterPro" id="IPR006015">
    <property type="entry name" value="Universal_stress_UspA"/>
</dbReference>
<dbReference type="Pfam" id="PF00582">
    <property type="entry name" value="Usp"/>
    <property type="match status" value="1"/>
</dbReference>
<dbReference type="InterPro" id="IPR014729">
    <property type="entry name" value="Rossmann-like_a/b/a_fold"/>
</dbReference>
<dbReference type="Proteomes" id="UP000028194">
    <property type="component" value="Chromosome"/>
</dbReference>
<dbReference type="HOGENOM" id="CLU_049301_11_1_2"/>
<name>A0A075MUZ1_9ARCH</name>
<dbReference type="Gene3D" id="3.40.50.620">
    <property type="entry name" value="HUPs"/>
    <property type="match status" value="1"/>
</dbReference>
<dbReference type="CDD" id="cd00293">
    <property type="entry name" value="USP-like"/>
    <property type="match status" value="1"/>
</dbReference>
<feature type="domain" description="UspA" evidence="2">
    <location>
        <begin position="7"/>
        <end position="153"/>
    </location>
</feature>
<dbReference type="RefSeq" id="WP_148701510.1">
    <property type="nucleotide sequence ID" value="NZ_CP007174.1"/>
</dbReference>
<sequence length="153" mass="16302">MSASPVRTILVPIDGSENAYRAASFAVDLARRYGAELVVVYALDINQSLVPLGVYGAAYPQNVDKILEAASKEADPWFDRIKKETDAANVKMTGKVIEAPLSLVGEIVNYAEKINAGLIVMGSRGRTGFKKLLMGSVASGVVTYAPCPVLVVK</sequence>
<evidence type="ECO:0000259" key="2">
    <source>
        <dbReference type="Pfam" id="PF00582"/>
    </source>
</evidence>
<dbReference type="InterPro" id="IPR006016">
    <property type="entry name" value="UspA"/>
</dbReference>
<comment type="similarity">
    <text evidence="1">Belongs to the universal stress protein A family.</text>
</comment>
<gene>
    <name evidence="3" type="ORF">NTE_03005</name>
</gene>
<organism evidence="3 4">
    <name type="scientific">Candidatus Nitrososphaera evergladensis SR1</name>
    <dbReference type="NCBI Taxonomy" id="1459636"/>
    <lineage>
        <taxon>Archaea</taxon>
        <taxon>Nitrososphaerota</taxon>
        <taxon>Nitrososphaeria</taxon>
        <taxon>Nitrososphaerales</taxon>
        <taxon>Nitrososphaeraceae</taxon>
        <taxon>Nitrososphaera</taxon>
    </lineage>
</organism>
<accession>A0A075MUZ1</accession>